<keyword evidence="2" id="KW-0732">Signal</keyword>
<evidence type="ECO:0000256" key="1">
    <source>
        <dbReference type="SAM" id="MobiDB-lite"/>
    </source>
</evidence>
<dbReference type="InterPro" id="IPR001623">
    <property type="entry name" value="DnaJ_domain"/>
</dbReference>
<dbReference type="CDD" id="cd06257">
    <property type="entry name" value="DnaJ"/>
    <property type="match status" value="1"/>
</dbReference>
<dbReference type="Gene3D" id="1.10.287.110">
    <property type="entry name" value="DnaJ domain"/>
    <property type="match status" value="1"/>
</dbReference>
<feature type="region of interest" description="Disordered" evidence="1">
    <location>
        <begin position="83"/>
        <end position="122"/>
    </location>
</feature>
<dbReference type="PROSITE" id="PS00636">
    <property type="entry name" value="DNAJ_1"/>
    <property type="match status" value="1"/>
</dbReference>
<dbReference type="PRINTS" id="PR00625">
    <property type="entry name" value="JDOMAIN"/>
</dbReference>
<dbReference type="PROSITE" id="PS50076">
    <property type="entry name" value="DNAJ_2"/>
    <property type="match status" value="1"/>
</dbReference>
<dbReference type="AlphaFoldDB" id="A0A0G4HVN7"/>
<dbReference type="SMART" id="SM00271">
    <property type="entry name" value="DnaJ"/>
    <property type="match status" value="1"/>
</dbReference>
<sequence>MTMGRSLLFTFLFPLTLLYWGCRAQPDHYGVLELDPSASPDDIKKAYRRQALKWHPDKHGDKELAQRKFIEVAAAYETLSDPQKRREYDLQRPHRASAGPGGGGGPSGPGYRHESQSCQSDSCSSGGGDWDFGFDLKFPDFDFSGFGAGSGSFSEQFKRAQSMFEEFMQAGDLESFHQKMHGEAHANAHAYGGGHAYSQSFTATPGGTTVHSSSVSTSVSEATTMYMENGRMIQKKIRTENLTVDGKPKTTVTETWNDETGRERKLTRVFNNGDGSGTPVQELLE</sequence>
<feature type="chain" id="PRO_5005192022" description="J domain-containing protein" evidence="2">
    <location>
        <begin position="25"/>
        <end position="285"/>
    </location>
</feature>
<protein>
    <recommendedName>
        <fullName evidence="3">J domain-containing protein</fullName>
    </recommendedName>
</protein>
<dbReference type="EMBL" id="CDMZ01004059">
    <property type="protein sequence ID" value="CEM48533.1"/>
    <property type="molecule type" value="Genomic_DNA"/>
</dbReference>
<feature type="domain" description="J" evidence="3">
    <location>
        <begin position="27"/>
        <end position="92"/>
    </location>
</feature>
<feature type="region of interest" description="Disordered" evidence="1">
    <location>
        <begin position="244"/>
        <end position="285"/>
    </location>
</feature>
<feature type="signal peptide" evidence="2">
    <location>
        <begin position="1"/>
        <end position="24"/>
    </location>
</feature>
<evidence type="ECO:0000256" key="2">
    <source>
        <dbReference type="SAM" id="SignalP"/>
    </source>
</evidence>
<evidence type="ECO:0000259" key="3">
    <source>
        <dbReference type="PROSITE" id="PS50076"/>
    </source>
</evidence>
<proteinExistence type="predicted"/>
<dbReference type="InterPro" id="IPR018253">
    <property type="entry name" value="DnaJ_domain_CS"/>
</dbReference>
<dbReference type="PANTHER" id="PTHR43948:SF10">
    <property type="entry name" value="MRJ, ISOFORM E"/>
    <property type="match status" value="1"/>
</dbReference>
<name>A0A0G4HVN7_9ALVE</name>
<evidence type="ECO:0000313" key="4">
    <source>
        <dbReference type="EMBL" id="CEM48533.1"/>
    </source>
</evidence>
<organism evidence="4">
    <name type="scientific">Chromera velia CCMP2878</name>
    <dbReference type="NCBI Taxonomy" id="1169474"/>
    <lineage>
        <taxon>Eukaryota</taxon>
        <taxon>Sar</taxon>
        <taxon>Alveolata</taxon>
        <taxon>Colpodellida</taxon>
        <taxon>Chromeraceae</taxon>
        <taxon>Chromera</taxon>
    </lineage>
</organism>
<dbReference type="PANTHER" id="PTHR43948">
    <property type="entry name" value="DNAJ HOMOLOG SUBFAMILY B"/>
    <property type="match status" value="1"/>
</dbReference>
<dbReference type="InterPro" id="IPR036869">
    <property type="entry name" value="J_dom_sf"/>
</dbReference>
<feature type="compositionally biased region" description="Gly residues" evidence="1">
    <location>
        <begin position="99"/>
        <end position="108"/>
    </location>
</feature>
<dbReference type="Pfam" id="PF00226">
    <property type="entry name" value="DnaJ"/>
    <property type="match status" value="1"/>
</dbReference>
<reference evidence="4" key="1">
    <citation type="submission" date="2014-11" db="EMBL/GenBank/DDBJ databases">
        <authorList>
            <person name="Otto D Thomas"/>
            <person name="Naeem Raeece"/>
        </authorList>
    </citation>
    <scope>NUCLEOTIDE SEQUENCE</scope>
</reference>
<dbReference type="SUPFAM" id="SSF46565">
    <property type="entry name" value="Chaperone J-domain"/>
    <property type="match status" value="1"/>
</dbReference>
<feature type="compositionally biased region" description="Basic and acidic residues" evidence="1">
    <location>
        <begin position="83"/>
        <end position="92"/>
    </location>
</feature>
<accession>A0A0G4HVN7</accession>
<dbReference type="VEuPathDB" id="CryptoDB:Cvel_1425"/>
<gene>
    <name evidence="4" type="ORF">Cvel_1425</name>
</gene>